<organism evidence="1 2">
    <name type="scientific">Bullifex porci</name>
    <dbReference type="NCBI Taxonomy" id="2606638"/>
    <lineage>
        <taxon>Bacteria</taxon>
        <taxon>Pseudomonadati</taxon>
        <taxon>Spirochaetota</taxon>
        <taxon>Spirochaetia</taxon>
        <taxon>Spirochaetales</taxon>
        <taxon>Spirochaetaceae</taxon>
        <taxon>Bullifex</taxon>
    </lineage>
</organism>
<evidence type="ECO:0000313" key="1">
    <source>
        <dbReference type="EMBL" id="MSU05667.1"/>
    </source>
</evidence>
<dbReference type="EMBL" id="VUNN01000003">
    <property type="protein sequence ID" value="MSU05667.1"/>
    <property type="molecule type" value="Genomic_DNA"/>
</dbReference>
<proteinExistence type="predicted"/>
<dbReference type="AlphaFoldDB" id="A0A7X2PB76"/>
<dbReference type="InterPro" id="IPR013783">
    <property type="entry name" value="Ig-like_fold"/>
</dbReference>
<dbReference type="Gene3D" id="2.60.40.10">
    <property type="entry name" value="Immunoglobulins"/>
    <property type="match status" value="1"/>
</dbReference>
<gene>
    <name evidence="1" type="ORF">FYJ80_02575</name>
</gene>
<protein>
    <recommendedName>
        <fullName evidence="3">Fibronectin type-III domain-containing protein</fullName>
    </recommendedName>
</protein>
<evidence type="ECO:0008006" key="3">
    <source>
        <dbReference type="Google" id="ProtNLM"/>
    </source>
</evidence>
<keyword evidence="2" id="KW-1185">Reference proteome</keyword>
<dbReference type="SUPFAM" id="SSF49265">
    <property type="entry name" value="Fibronectin type III"/>
    <property type="match status" value="1"/>
</dbReference>
<reference evidence="1 2" key="1">
    <citation type="submission" date="2019-08" db="EMBL/GenBank/DDBJ databases">
        <title>In-depth cultivation of the pig gut microbiome towards novel bacterial diversity and tailored functional studies.</title>
        <authorList>
            <person name="Wylensek D."/>
            <person name="Hitch T.C.A."/>
            <person name="Clavel T."/>
        </authorList>
    </citation>
    <scope>NUCLEOTIDE SEQUENCE [LARGE SCALE GENOMIC DNA]</scope>
    <source>
        <strain evidence="1 2">NM-380-WT-3C1</strain>
    </source>
</reference>
<dbReference type="InterPro" id="IPR036116">
    <property type="entry name" value="FN3_sf"/>
</dbReference>
<evidence type="ECO:0000313" key="2">
    <source>
        <dbReference type="Proteomes" id="UP000460549"/>
    </source>
</evidence>
<comment type="caution">
    <text evidence="1">The sequence shown here is derived from an EMBL/GenBank/DDBJ whole genome shotgun (WGS) entry which is preliminary data.</text>
</comment>
<sequence length="264" mass="30356">MKKILLLIFFTFISFSLFAGLSYELYTNNVKLSWDKVDNAVYYDIYVGTKPLVRLTKGELTYTVKNLDQNSDYTITMGARDENNNTLYAAKVSFTTLDYSGIYRFENSSEDDNDGKLDSLEFKASLIEDERGQYMSISYPIDGKYLQFFPFEPFNGPWNWIKFKSNLDIAKVYKDICRKINVLDITPSEFRPDNVSFTTDTVILDITSKAFGIKVSTKTELLFKSDETGTYLIFKTDGSDLAKKALYKNKSSSDPYAFRLEKVN</sequence>
<dbReference type="CDD" id="cd00063">
    <property type="entry name" value="FN3"/>
    <property type="match status" value="1"/>
</dbReference>
<dbReference type="RefSeq" id="WP_154424567.1">
    <property type="nucleotide sequence ID" value="NZ_VUNN01000003.1"/>
</dbReference>
<accession>A0A7X2PB76</accession>
<dbReference type="Proteomes" id="UP000460549">
    <property type="component" value="Unassembled WGS sequence"/>
</dbReference>
<name>A0A7X2PB76_9SPIO</name>
<dbReference type="InterPro" id="IPR003961">
    <property type="entry name" value="FN3_dom"/>
</dbReference>